<feature type="transmembrane region" description="Helical" evidence="3">
    <location>
        <begin position="280"/>
        <end position="302"/>
    </location>
</feature>
<evidence type="ECO:0000259" key="5">
    <source>
        <dbReference type="Pfam" id="PF14257"/>
    </source>
</evidence>
<keyword evidence="3" id="KW-0472">Membrane</keyword>
<evidence type="ECO:0000256" key="2">
    <source>
        <dbReference type="SAM" id="MobiDB-lite"/>
    </source>
</evidence>
<feature type="compositionally biased region" description="Basic and acidic residues" evidence="2">
    <location>
        <begin position="336"/>
        <end position="345"/>
    </location>
</feature>
<organism evidence="6 7">
    <name type="scientific">Sphaerisporangium aureirubrum</name>
    <dbReference type="NCBI Taxonomy" id="1544736"/>
    <lineage>
        <taxon>Bacteria</taxon>
        <taxon>Bacillati</taxon>
        <taxon>Actinomycetota</taxon>
        <taxon>Actinomycetes</taxon>
        <taxon>Streptosporangiales</taxon>
        <taxon>Streptosporangiaceae</taxon>
        <taxon>Sphaerisporangium</taxon>
    </lineage>
</organism>
<dbReference type="EMBL" id="JBHSRF010000075">
    <property type="protein sequence ID" value="MFC6086043.1"/>
    <property type="molecule type" value="Genomic_DNA"/>
</dbReference>
<dbReference type="Proteomes" id="UP001596137">
    <property type="component" value="Unassembled WGS sequence"/>
</dbReference>
<accession>A0ABW1NT30</accession>
<dbReference type="RefSeq" id="WP_380760828.1">
    <property type="nucleotide sequence ID" value="NZ_JBHSRF010000075.1"/>
</dbReference>
<proteinExistence type="predicted"/>
<evidence type="ECO:0000313" key="6">
    <source>
        <dbReference type="EMBL" id="MFC6086043.1"/>
    </source>
</evidence>
<feature type="domain" description="DUF4349" evidence="5">
    <location>
        <begin position="92"/>
        <end position="303"/>
    </location>
</feature>
<feature type="coiled-coil region" evidence="1">
    <location>
        <begin position="178"/>
        <end position="228"/>
    </location>
</feature>
<keyword evidence="3" id="KW-0812">Transmembrane</keyword>
<evidence type="ECO:0000256" key="4">
    <source>
        <dbReference type="SAM" id="SignalP"/>
    </source>
</evidence>
<feature type="compositionally biased region" description="Basic and acidic residues" evidence="2">
    <location>
        <begin position="67"/>
        <end position="85"/>
    </location>
</feature>
<keyword evidence="7" id="KW-1185">Reference proteome</keyword>
<keyword evidence="4" id="KW-0732">Signal</keyword>
<sequence length="345" mass="35443">MSRLRGRRPLVAALAAGVIVLSGCSGGASGAPASLDSGGAADAPAPAMERAPVAGEAGGNAAGGRAQRQDAAADKDGGEAREDSPKLAPTDRAIIYTGEMTVRATDVAAAADKAKQIVTGAGGRLDREESTSFNREAGATLVFKVPPAAYPSVLDRLGKELGKRQSLSQSTEDVTEQVADVESRLASAKAALEQLRTLLGKAKTIGEVLQVERQIGDREADLESLQARQKVLASQTSAATLTLRLVGPAAVIAQPPKPEPAGFLSGLKSGWRALVSTVKVGLTVLGAILPWLIPVALIWLLYRAIRRLLPARTPAPAGPALPLTGGAKSAGDTEPAQERRAADPD</sequence>
<keyword evidence="1" id="KW-0175">Coiled coil</keyword>
<dbReference type="Pfam" id="PF14257">
    <property type="entry name" value="DUF4349"/>
    <property type="match status" value="1"/>
</dbReference>
<evidence type="ECO:0000313" key="7">
    <source>
        <dbReference type="Proteomes" id="UP001596137"/>
    </source>
</evidence>
<reference evidence="7" key="1">
    <citation type="journal article" date="2019" name="Int. J. Syst. Evol. Microbiol.">
        <title>The Global Catalogue of Microorganisms (GCM) 10K type strain sequencing project: providing services to taxonomists for standard genome sequencing and annotation.</title>
        <authorList>
            <consortium name="The Broad Institute Genomics Platform"/>
            <consortium name="The Broad Institute Genome Sequencing Center for Infectious Disease"/>
            <person name="Wu L."/>
            <person name="Ma J."/>
        </authorList>
    </citation>
    <scope>NUCLEOTIDE SEQUENCE [LARGE SCALE GENOMIC DNA]</scope>
    <source>
        <strain evidence="7">JCM 30346</strain>
    </source>
</reference>
<keyword evidence="3" id="KW-1133">Transmembrane helix</keyword>
<dbReference type="PROSITE" id="PS51257">
    <property type="entry name" value="PROKAR_LIPOPROTEIN"/>
    <property type="match status" value="1"/>
</dbReference>
<feature type="region of interest" description="Disordered" evidence="2">
    <location>
        <begin position="30"/>
        <end position="92"/>
    </location>
</feature>
<protein>
    <submittedName>
        <fullName evidence="6">DUF4349 domain-containing protein</fullName>
    </submittedName>
</protein>
<feature type="signal peptide" evidence="4">
    <location>
        <begin position="1"/>
        <end position="30"/>
    </location>
</feature>
<feature type="region of interest" description="Disordered" evidence="2">
    <location>
        <begin position="315"/>
        <end position="345"/>
    </location>
</feature>
<dbReference type="InterPro" id="IPR025645">
    <property type="entry name" value="DUF4349"/>
</dbReference>
<feature type="chain" id="PRO_5046439432" evidence="4">
    <location>
        <begin position="31"/>
        <end position="345"/>
    </location>
</feature>
<comment type="caution">
    <text evidence="6">The sequence shown here is derived from an EMBL/GenBank/DDBJ whole genome shotgun (WGS) entry which is preliminary data.</text>
</comment>
<feature type="compositionally biased region" description="Low complexity" evidence="2">
    <location>
        <begin position="315"/>
        <end position="327"/>
    </location>
</feature>
<evidence type="ECO:0000256" key="1">
    <source>
        <dbReference type="SAM" id="Coils"/>
    </source>
</evidence>
<feature type="compositionally biased region" description="Low complexity" evidence="2">
    <location>
        <begin position="30"/>
        <end position="47"/>
    </location>
</feature>
<name>A0ABW1NT30_9ACTN</name>
<evidence type="ECO:0000256" key="3">
    <source>
        <dbReference type="SAM" id="Phobius"/>
    </source>
</evidence>
<gene>
    <name evidence="6" type="ORF">ACFP1K_33090</name>
</gene>